<reference evidence="1" key="1">
    <citation type="journal article" date="2023" name="IScience">
        <title>Live-bearing cockroach genome reveals convergent evolutionary mechanisms linked to viviparity in insects and beyond.</title>
        <authorList>
            <person name="Fouks B."/>
            <person name="Harrison M.C."/>
            <person name="Mikhailova A.A."/>
            <person name="Marchal E."/>
            <person name="English S."/>
            <person name="Carruthers M."/>
            <person name="Jennings E.C."/>
            <person name="Chiamaka E.L."/>
            <person name="Frigard R.A."/>
            <person name="Pippel M."/>
            <person name="Attardo G.M."/>
            <person name="Benoit J.B."/>
            <person name="Bornberg-Bauer E."/>
            <person name="Tobe S.S."/>
        </authorList>
    </citation>
    <scope>NUCLEOTIDE SEQUENCE</scope>
    <source>
        <strain evidence="1">Stay&amp;Tobe</strain>
    </source>
</reference>
<dbReference type="Proteomes" id="UP001233999">
    <property type="component" value="Unassembled WGS sequence"/>
</dbReference>
<comment type="caution">
    <text evidence="1">The sequence shown here is derived from an EMBL/GenBank/DDBJ whole genome shotgun (WGS) entry which is preliminary data.</text>
</comment>
<keyword evidence="2" id="KW-1185">Reference proteome</keyword>
<proteinExistence type="predicted"/>
<reference evidence="1" key="2">
    <citation type="submission" date="2023-05" db="EMBL/GenBank/DDBJ databases">
        <authorList>
            <person name="Fouks B."/>
        </authorList>
    </citation>
    <scope>NUCLEOTIDE SEQUENCE</scope>
    <source>
        <strain evidence="1">Stay&amp;Tobe</strain>
        <tissue evidence="1">Testes</tissue>
    </source>
</reference>
<sequence>KSLNVPSNFESTTNTHLIGSLGQCINPIATRITDLSALEYNLESCKIILKDNTT</sequence>
<dbReference type="AlphaFoldDB" id="A0AAD8A735"/>
<protein>
    <submittedName>
        <fullName evidence="1">Uncharacterized protein</fullName>
    </submittedName>
</protein>
<organism evidence="1 2">
    <name type="scientific">Diploptera punctata</name>
    <name type="common">Pacific beetle cockroach</name>
    <dbReference type="NCBI Taxonomy" id="6984"/>
    <lineage>
        <taxon>Eukaryota</taxon>
        <taxon>Metazoa</taxon>
        <taxon>Ecdysozoa</taxon>
        <taxon>Arthropoda</taxon>
        <taxon>Hexapoda</taxon>
        <taxon>Insecta</taxon>
        <taxon>Pterygota</taxon>
        <taxon>Neoptera</taxon>
        <taxon>Polyneoptera</taxon>
        <taxon>Dictyoptera</taxon>
        <taxon>Blattodea</taxon>
        <taxon>Blaberoidea</taxon>
        <taxon>Blaberidae</taxon>
        <taxon>Diplopterinae</taxon>
        <taxon>Diploptera</taxon>
    </lineage>
</organism>
<dbReference type="EMBL" id="JASPKZ010003828">
    <property type="protein sequence ID" value="KAJ9592613.1"/>
    <property type="molecule type" value="Genomic_DNA"/>
</dbReference>
<gene>
    <name evidence="1" type="ORF">L9F63_015721</name>
</gene>
<evidence type="ECO:0000313" key="2">
    <source>
        <dbReference type="Proteomes" id="UP001233999"/>
    </source>
</evidence>
<name>A0AAD8A735_DIPPU</name>
<feature type="non-terminal residue" evidence="1">
    <location>
        <position position="1"/>
    </location>
</feature>
<feature type="non-terminal residue" evidence="1">
    <location>
        <position position="54"/>
    </location>
</feature>
<evidence type="ECO:0000313" key="1">
    <source>
        <dbReference type="EMBL" id="KAJ9592613.1"/>
    </source>
</evidence>
<accession>A0AAD8A735</accession>